<proteinExistence type="predicted"/>
<sequence length="160" mass="17181">MYDFASGPTVGLSGSHVCDPDQQPPPSTYLSQVPSYVASPSIPVCYPPRLPALTRWVIASEHNLPLLTGMKNNSRVIVFNTPTSSSTVTVCEPFCRVAQSSTAFVFTSPSKKPSRPLSLHKTIPLLLKQQVSASPTISPAESSRLLSRGTQQQPGRAMVS</sequence>
<protein>
    <submittedName>
        <fullName evidence="1">Uncharacterized protein</fullName>
    </submittedName>
</protein>
<keyword evidence="2" id="KW-1185">Reference proteome</keyword>
<evidence type="ECO:0000313" key="2">
    <source>
        <dbReference type="Proteomes" id="UP000886501"/>
    </source>
</evidence>
<name>A0ACB6Z7L5_THEGA</name>
<organism evidence="1 2">
    <name type="scientific">Thelephora ganbajun</name>
    <name type="common">Ganba fungus</name>
    <dbReference type="NCBI Taxonomy" id="370292"/>
    <lineage>
        <taxon>Eukaryota</taxon>
        <taxon>Fungi</taxon>
        <taxon>Dikarya</taxon>
        <taxon>Basidiomycota</taxon>
        <taxon>Agaricomycotina</taxon>
        <taxon>Agaricomycetes</taxon>
        <taxon>Thelephorales</taxon>
        <taxon>Thelephoraceae</taxon>
        <taxon>Thelephora</taxon>
    </lineage>
</organism>
<reference evidence="1" key="1">
    <citation type="submission" date="2019-10" db="EMBL/GenBank/DDBJ databases">
        <authorList>
            <consortium name="DOE Joint Genome Institute"/>
            <person name="Kuo A."/>
            <person name="Miyauchi S."/>
            <person name="Kiss E."/>
            <person name="Drula E."/>
            <person name="Kohler A."/>
            <person name="Sanchez-Garcia M."/>
            <person name="Andreopoulos B."/>
            <person name="Barry K.W."/>
            <person name="Bonito G."/>
            <person name="Buee M."/>
            <person name="Carver A."/>
            <person name="Chen C."/>
            <person name="Cichocki N."/>
            <person name="Clum A."/>
            <person name="Culley D."/>
            <person name="Crous P.W."/>
            <person name="Fauchery L."/>
            <person name="Girlanda M."/>
            <person name="Hayes R."/>
            <person name="Keri Z."/>
            <person name="Labutti K."/>
            <person name="Lipzen A."/>
            <person name="Lombard V."/>
            <person name="Magnuson J."/>
            <person name="Maillard F."/>
            <person name="Morin E."/>
            <person name="Murat C."/>
            <person name="Nolan M."/>
            <person name="Ohm R."/>
            <person name="Pangilinan J."/>
            <person name="Pereira M."/>
            <person name="Perotto S."/>
            <person name="Peter M."/>
            <person name="Riley R."/>
            <person name="Sitrit Y."/>
            <person name="Stielow B."/>
            <person name="Szollosi G."/>
            <person name="Zifcakova L."/>
            <person name="Stursova M."/>
            <person name="Spatafora J.W."/>
            <person name="Tedersoo L."/>
            <person name="Vaario L.-M."/>
            <person name="Yamada A."/>
            <person name="Yan M."/>
            <person name="Wang P."/>
            <person name="Xu J."/>
            <person name="Bruns T."/>
            <person name="Baldrian P."/>
            <person name="Vilgalys R."/>
            <person name="Henrissat B."/>
            <person name="Grigoriev I.V."/>
            <person name="Hibbett D."/>
            <person name="Nagy L.G."/>
            <person name="Martin F.M."/>
        </authorList>
    </citation>
    <scope>NUCLEOTIDE SEQUENCE</scope>
    <source>
        <strain evidence="1">P2</strain>
    </source>
</reference>
<comment type="caution">
    <text evidence="1">The sequence shown here is derived from an EMBL/GenBank/DDBJ whole genome shotgun (WGS) entry which is preliminary data.</text>
</comment>
<gene>
    <name evidence="1" type="ORF">BDM02DRAFT_501484</name>
</gene>
<evidence type="ECO:0000313" key="1">
    <source>
        <dbReference type="EMBL" id="KAF9645499.1"/>
    </source>
</evidence>
<reference evidence="1" key="2">
    <citation type="journal article" date="2020" name="Nat. Commun.">
        <title>Large-scale genome sequencing of mycorrhizal fungi provides insights into the early evolution of symbiotic traits.</title>
        <authorList>
            <person name="Miyauchi S."/>
            <person name="Kiss E."/>
            <person name="Kuo A."/>
            <person name="Drula E."/>
            <person name="Kohler A."/>
            <person name="Sanchez-Garcia M."/>
            <person name="Morin E."/>
            <person name="Andreopoulos B."/>
            <person name="Barry K.W."/>
            <person name="Bonito G."/>
            <person name="Buee M."/>
            <person name="Carver A."/>
            <person name="Chen C."/>
            <person name="Cichocki N."/>
            <person name="Clum A."/>
            <person name="Culley D."/>
            <person name="Crous P.W."/>
            <person name="Fauchery L."/>
            <person name="Girlanda M."/>
            <person name="Hayes R.D."/>
            <person name="Keri Z."/>
            <person name="LaButti K."/>
            <person name="Lipzen A."/>
            <person name="Lombard V."/>
            <person name="Magnuson J."/>
            <person name="Maillard F."/>
            <person name="Murat C."/>
            <person name="Nolan M."/>
            <person name="Ohm R.A."/>
            <person name="Pangilinan J."/>
            <person name="Pereira M.F."/>
            <person name="Perotto S."/>
            <person name="Peter M."/>
            <person name="Pfister S."/>
            <person name="Riley R."/>
            <person name="Sitrit Y."/>
            <person name="Stielow J.B."/>
            <person name="Szollosi G."/>
            <person name="Zifcakova L."/>
            <person name="Stursova M."/>
            <person name="Spatafora J.W."/>
            <person name="Tedersoo L."/>
            <person name="Vaario L.M."/>
            <person name="Yamada A."/>
            <person name="Yan M."/>
            <person name="Wang P."/>
            <person name="Xu J."/>
            <person name="Bruns T."/>
            <person name="Baldrian P."/>
            <person name="Vilgalys R."/>
            <person name="Dunand C."/>
            <person name="Henrissat B."/>
            <person name="Grigoriev I.V."/>
            <person name="Hibbett D."/>
            <person name="Nagy L.G."/>
            <person name="Martin F.M."/>
        </authorList>
    </citation>
    <scope>NUCLEOTIDE SEQUENCE</scope>
    <source>
        <strain evidence="1">P2</strain>
    </source>
</reference>
<dbReference type="EMBL" id="MU118088">
    <property type="protein sequence ID" value="KAF9645499.1"/>
    <property type="molecule type" value="Genomic_DNA"/>
</dbReference>
<accession>A0ACB6Z7L5</accession>
<dbReference type="Proteomes" id="UP000886501">
    <property type="component" value="Unassembled WGS sequence"/>
</dbReference>